<keyword evidence="3" id="KW-0808">Transferase</keyword>
<dbReference type="SUPFAM" id="SSF56112">
    <property type="entry name" value="Protein kinase-like (PK-like)"/>
    <property type="match status" value="1"/>
</dbReference>
<keyword evidence="4 9" id="KW-0547">Nucleotide-binding</keyword>
<dbReference type="Gene3D" id="1.10.510.10">
    <property type="entry name" value="Transferase(Phosphotransferase) domain 1"/>
    <property type="match status" value="1"/>
</dbReference>
<evidence type="ECO:0000256" key="3">
    <source>
        <dbReference type="ARBA" id="ARBA00022679"/>
    </source>
</evidence>
<dbReference type="EC" id="2.7.11.1" evidence="1"/>
<dbReference type="PANTHER" id="PTHR43289:SF34">
    <property type="entry name" value="SERINE_THREONINE-PROTEIN KINASE YBDM-RELATED"/>
    <property type="match status" value="1"/>
</dbReference>
<evidence type="ECO:0000313" key="14">
    <source>
        <dbReference type="EMBL" id="MFL0167207.1"/>
    </source>
</evidence>
<accession>A0ABW8SAG5</accession>
<keyword evidence="11" id="KW-0812">Transmembrane</keyword>
<evidence type="ECO:0000256" key="1">
    <source>
        <dbReference type="ARBA" id="ARBA00012513"/>
    </source>
</evidence>
<protein>
    <recommendedName>
        <fullName evidence="1">non-specific serine/threonine protein kinase</fullName>
        <ecNumber evidence="1">2.7.11.1</ecNumber>
    </recommendedName>
</protein>
<evidence type="ECO:0000256" key="10">
    <source>
        <dbReference type="SAM" id="MobiDB-lite"/>
    </source>
</evidence>
<evidence type="ECO:0000256" key="7">
    <source>
        <dbReference type="ARBA" id="ARBA00047899"/>
    </source>
</evidence>
<dbReference type="PANTHER" id="PTHR43289">
    <property type="entry name" value="MITOGEN-ACTIVATED PROTEIN KINASE KINASE KINASE 20-RELATED"/>
    <property type="match status" value="1"/>
</dbReference>
<comment type="caution">
    <text evidence="14">The sequence shown here is derived from an EMBL/GenBank/DDBJ whole genome shotgun (WGS) entry which is preliminary data.</text>
</comment>
<evidence type="ECO:0000256" key="5">
    <source>
        <dbReference type="ARBA" id="ARBA00022777"/>
    </source>
</evidence>
<gene>
    <name evidence="14" type="primary">pknB</name>
    <name evidence="14" type="ORF">ACJDTP_19230</name>
</gene>
<dbReference type="InterPro" id="IPR000719">
    <property type="entry name" value="Prot_kinase_dom"/>
</dbReference>
<evidence type="ECO:0000256" key="4">
    <source>
        <dbReference type="ARBA" id="ARBA00022741"/>
    </source>
</evidence>
<comment type="catalytic activity">
    <reaction evidence="7">
        <text>L-threonyl-[protein] + ATP = O-phospho-L-threonyl-[protein] + ADP + H(+)</text>
        <dbReference type="Rhea" id="RHEA:46608"/>
        <dbReference type="Rhea" id="RHEA-COMP:11060"/>
        <dbReference type="Rhea" id="RHEA-COMP:11605"/>
        <dbReference type="ChEBI" id="CHEBI:15378"/>
        <dbReference type="ChEBI" id="CHEBI:30013"/>
        <dbReference type="ChEBI" id="CHEBI:30616"/>
        <dbReference type="ChEBI" id="CHEBI:61977"/>
        <dbReference type="ChEBI" id="CHEBI:456216"/>
        <dbReference type="EC" id="2.7.11.1"/>
    </reaction>
</comment>
<dbReference type="SMART" id="SM00220">
    <property type="entry name" value="S_TKc"/>
    <property type="match status" value="1"/>
</dbReference>
<evidence type="ECO:0000256" key="11">
    <source>
        <dbReference type="SAM" id="Phobius"/>
    </source>
</evidence>
<feature type="binding site" evidence="9">
    <location>
        <position position="39"/>
    </location>
    <ligand>
        <name>ATP</name>
        <dbReference type="ChEBI" id="CHEBI:30616"/>
    </ligand>
</feature>
<dbReference type="PROSITE" id="PS00107">
    <property type="entry name" value="PROTEIN_KINASE_ATP"/>
    <property type="match status" value="1"/>
</dbReference>
<dbReference type="RefSeq" id="WP_406762132.1">
    <property type="nucleotide sequence ID" value="NZ_JBJIAB010000029.1"/>
</dbReference>
<dbReference type="Proteomes" id="UP001623600">
    <property type="component" value="Unassembled WGS sequence"/>
</dbReference>
<dbReference type="CDD" id="cd06577">
    <property type="entry name" value="PASTA_pknB"/>
    <property type="match status" value="1"/>
</dbReference>
<keyword evidence="6 9" id="KW-0067">ATP-binding</keyword>
<dbReference type="PROSITE" id="PS50011">
    <property type="entry name" value="PROTEIN_KINASE_DOM"/>
    <property type="match status" value="1"/>
</dbReference>
<dbReference type="CDD" id="cd14014">
    <property type="entry name" value="STKc_PknB_like"/>
    <property type="match status" value="1"/>
</dbReference>
<evidence type="ECO:0000259" key="13">
    <source>
        <dbReference type="PROSITE" id="PS51178"/>
    </source>
</evidence>
<dbReference type="Gene3D" id="3.30.10.20">
    <property type="match status" value="1"/>
</dbReference>
<proteinExistence type="predicted"/>
<feature type="domain" description="Protein kinase" evidence="12">
    <location>
        <begin position="10"/>
        <end position="275"/>
    </location>
</feature>
<sequence length="498" mass="55285">MIGTLLINRYELLEKIGEGGMGIVYKAKCHLLNRFVAVKILKSELSNNEEFILRFKREANSIASLSHPNIVNIYDIGSENNINFIVMEYINGKTLKQVLRDNVRLSPDTTLNISLQMAEALIYAHKNNIIHRDIKCDNILISDDNIAKLTDFGIAKLPNSSTITNSNKIIGSVHYFSPEQAKGGYVDFRTDIYALGIVMYEMITGNVPFNGKTSISVAIMHIQEPVIPPKNFISDIPENINLVILKALEKNPADRFKSAKEFANVLSSIKENPNLKIDFDSTLIEDSTVMIDTHKEIDPTVIMSKEPIQETVLLKNVTNTLHINNLKSKSKKFILPIGMIAFCIAAFALGEYFYGGFSKSTGYKDSPINSSIEENTLGTTSKENNDKLQPSEERQVPLLVGKSQDTAESIINSNEFLLGNISYEYSDNVANGLVISQSPTVGTSYEKSGKIDLIISQGQKVTQPAPETRKNNSNNNNNNNNGNGNGNGKEKEKKQKNK</sequence>
<keyword evidence="5 14" id="KW-0418">Kinase</keyword>
<keyword evidence="11" id="KW-1133">Transmembrane helix</keyword>
<dbReference type="InterPro" id="IPR008271">
    <property type="entry name" value="Ser/Thr_kinase_AS"/>
</dbReference>
<dbReference type="InterPro" id="IPR017441">
    <property type="entry name" value="Protein_kinase_ATP_BS"/>
</dbReference>
<evidence type="ECO:0000256" key="8">
    <source>
        <dbReference type="ARBA" id="ARBA00048679"/>
    </source>
</evidence>
<feature type="compositionally biased region" description="Low complexity" evidence="10">
    <location>
        <begin position="471"/>
        <end position="482"/>
    </location>
</feature>
<keyword evidence="11" id="KW-0472">Membrane</keyword>
<dbReference type="SMART" id="SM00740">
    <property type="entry name" value="PASTA"/>
    <property type="match status" value="1"/>
</dbReference>
<feature type="compositionally biased region" description="Basic and acidic residues" evidence="10">
    <location>
        <begin position="488"/>
        <end position="498"/>
    </location>
</feature>
<evidence type="ECO:0000256" key="6">
    <source>
        <dbReference type="ARBA" id="ARBA00022840"/>
    </source>
</evidence>
<dbReference type="EMBL" id="JBJIAB010000029">
    <property type="protein sequence ID" value="MFL0167207.1"/>
    <property type="molecule type" value="Genomic_DNA"/>
</dbReference>
<evidence type="ECO:0000259" key="12">
    <source>
        <dbReference type="PROSITE" id="PS50011"/>
    </source>
</evidence>
<feature type="transmembrane region" description="Helical" evidence="11">
    <location>
        <begin position="333"/>
        <end position="354"/>
    </location>
</feature>
<name>A0ABW8SAG5_9CLOT</name>
<dbReference type="GO" id="GO:0016301">
    <property type="term" value="F:kinase activity"/>
    <property type="evidence" value="ECO:0007669"/>
    <property type="project" value="UniProtKB-KW"/>
</dbReference>
<reference evidence="14 15" key="1">
    <citation type="submission" date="2024-11" db="EMBL/GenBank/DDBJ databases">
        <authorList>
            <person name="Heng Y.C."/>
            <person name="Lim A.C.H."/>
            <person name="Lee J.K.Y."/>
            <person name="Kittelmann S."/>
        </authorList>
    </citation>
    <scope>NUCLEOTIDE SEQUENCE [LARGE SCALE GENOMIC DNA]</scope>
    <source>
        <strain evidence="14 15">WILCCON 0112</strain>
    </source>
</reference>
<evidence type="ECO:0000313" key="15">
    <source>
        <dbReference type="Proteomes" id="UP001623600"/>
    </source>
</evidence>
<dbReference type="PROSITE" id="PS51178">
    <property type="entry name" value="PASTA"/>
    <property type="match status" value="1"/>
</dbReference>
<dbReference type="PROSITE" id="PS00108">
    <property type="entry name" value="PROTEIN_KINASE_ST"/>
    <property type="match status" value="1"/>
</dbReference>
<keyword evidence="15" id="KW-1185">Reference proteome</keyword>
<feature type="region of interest" description="Disordered" evidence="10">
    <location>
        <begin position="457"/>
        <end position="498"/>
    </location>
</feature>
<evidence type="ECO:0000256" key="9">
    <source>
        <dbReference type="PROSITE-ProRule" id="PRU10141"/>
    </source>
</evidence>
<keyword evidence="2" id="KW-0723">Serine/threonine-protein kinase</keyword>
<dbReference type="Gene3D" id="3.30.200.20">
    <property type="entry name" value="Phosphorylase Kinase, domain 1"/>
    <property type="match status" value="1"/>
</dbReference>
<dbReference type="NCBIfam" id="NF033483">
    <property type="entry name" value="PknB_PASTA_kin"/>
    <property type="match status" value="1"/>
</dbReference>
<comment type="catalytic activity">
    <reaction evidence="8">
        <text>L-seryl-[protein] + ATP = O-phospho-L-seryl-[protein] + ADP + H(+)</text>
        <dbReference type="Rhea" id="RHEA:17989"/>
        <dbReference type="Rhea" id="RHEA-COMP:9863"/>
        <dbReference type="Rhea" id="RHEA-COMP:11604"/>
        <dbReference type="ChEBI" id="CHEBI:15378"/>
        <dbReference type="ChEBI" id="CHEBI:29999"/>
        <dbReference type="ChEBI" id="CHEBI:30616"/>
        <dbReference type="ChEBI" id="CHEBI:83421"/>
        <dbReference type="ChEBI" id="CHEBI:456216"/>
        <dbReference type="EC" id="2.7.11.1"/>
    </reaction>
</comment>
<organism evidence="14 15">
    <name type="scientific">Candidatus Clostridium helianthi</name>
    <dbReference type="NCBI Taxonomy" id="3381660"/>
    <lineage>
        <taxon>Bacteria</taxon>
        <taxon>Bacillati</taxon>
        <taxon>Bacillota</taxon>
        <taxon>Clostridia</taxon>
        <taxon>Eubacteriales</taxon>
        <taxon>Clostridiaceae</taxon>
        <taxon>Clostridium</taxon>
    </lineage>
</organism>
<dbReference type="InterPro" id="IPR011009">
    <property type="entry name" value="Kinase-like_dom_sf"/>
</dbReference>
<feature type="domain" description="PASTA" evidence="13">
    <location>
        <begin position="389"/>
        <end position="457"/>
    </location>
</feature>
<dbReference type="InterPro" id="IPR005543">
    <property type="entry name" value="PASTA_dom"/>
</dbReference>
<dbReference type="Pfam" id="PF03793">
    <property type="entry name" value="PASTA"/>
    <property type="match status" value="1"/>
</dbReference>
<evidence type="ECO:0000256" key="2">
    <source>
        <dbReference type="ARBA" id="ARBA00022527"/>
    </source>
</evidence>
<dbReference type="Pfam" id="PF00069">
    <property type="entry name" value="Pkinase"/>
    <property type="match status" value="1"/>
</dbReference>